<feature type="compositionally biased region" description="Basic and acidic residues" evidence="1">
    <location>
        <begin position="50"/>
        <end position="60"/>
    </location>
</feature>
<proteinExistence type="predicted"/>
<protein>
    <submittedName>
        <fullName evidence="2">Uncharacterized protein</fullName>
    </submittedName>
</protein>
<dbReference type="Proteomes" id="UP001189429">
    <property type="component" value="Unassembled WGS sequence"/>
</dbReference>
<reference evidence="2" key="1">
    <citation type="submission" date="2023-10" db="EMBL/GenBank/DDBJ databases">
        <authorList>
            <person name="Chen Y."/>
            <person name="Shah S."/>
            <person name="Dougan E. K."/>
            <person name="Thang M."/>
            <person name="Chan C."/>
        </authorList>
    </citation>
    <scope>NUCLEOTIDE SEQUENCE [LARGE SCALE GENOMIC DNA]</scope>
</reference>
<evidence type="ECO:0000313" key="3">
    <source>
        <dbReference type="Proteomes" id="UP001189429"/>
    </source>
</evidence>
<comment type="caution">
    <text evidence="2">The sequence shown here is derived from an EMBL/GenBank/DDBJ whole genome shotgun (WGS) entry which is preliminary data.</text>
</comment>
<evidence type="ECO:0000256" key="1">
    <source>
        <dbReference type="SAM" id="MobiDB-lite"/>
    </source>
</evidence>
<keyword evidence="3" id="KW-1185">Reference proteome</keyword>
<name>A0ABN9V4K3_9DINO</name>
<feature type="compositionally biased region" description="Pro residues" evidence="1">
    <location>
        <begin position="70"/>
        <end position="87"/>
    </location>
</feature>
<gene>
    <name evidence="2" type="ORF">PCOR1329_LOCUS54624</name>
</gene>
<accession>A0ABN9V4K3</accession>
<dbReference type="EMBL" id="CAUYUJ010016681">
    <property type="protein sequence ID" value="CAK0867766.1"/>
    <property type="molecule type" value="Genomic_DNA"/>
</dbReference>
<organism evidence="2 3">
    <name type="scientific">Prorocentrum cordatum</name>
    <dbReference type="NCBI Taxonomy" id="2364126"/>
    <lineage>
        <taxon>Eukaryota</taxon>
        <taxon>Sar</taxon>
        <taxon>Alveolata</taxon>
        <taxon>Dinophyceae</taxon>
        <taxon>Prorocentrales</taxon>
        <taxon>Prorocentraceae</taxon>
        <taxon>Prorocentrum</taxon>
    </lineage>
</organism>
<feature type="region of interest" description="Disordered" evidence="1">
    <location>
        <begin position="41"/>
        <end position="148"/>
    </location>
</feature>
<feature type="compositionally biased region" description="Basic residues" evidence="1">
    <location>
        <begin position="137"/>
        <end position="148"/>
    </location>
</feature>
<sequence>MNASEDELRAMSDAAVQCAFPLEAWQQRLRFLYDEVLAARAGEPSAPPPDPEHGGSELRVAEQGAAPPRSELPPPAAWAPRAPPSAPRAPSGQDGSPVRVSTMASQEKPAAAWAPSAAAWAPSAAAQATSAAQPGRGPRRPSGRARSS</sequence>
<feature type="compositionally biased region" description="Low complexity" evidence="1">
    <location>
        <begin position="109"/>
        <end position="136"/>
    </location>
</feature>
<evidence type="ECO:0000313" key="2">
    <source>
        <dbReference type="EMBL" id="CAK0867766.1"/>
    </source>
</evidence>